<keyword evidence="1" id="KW-1133">Transmembrane helix</keyword>
<dbReference type="InterPro" id="IPR018674">
    <property type="entry name" value="DUF2142_membrane"/>
</dbReference>
<dbReference type="Pfam" id="PF09913">
    <property type="entry name" value="DUF2142"/>
    <property type="match status" value="1"/>
</dbReference>
<evidence type="ECO:0000313" key="4">
    <source>
        <dbReference type="Proteomes" id="UP000029014"/>
    </source>
</evidence>
<evidence type="ECO:0000313" key="3">
    <source>
        <dbReference type="EMBL" id="KFI72256.1"/>
    </source>
</evidence>
<dbReference type="AlphaFoldDB" id="A0A087BMK6"/>
<feature type="signal peptide" evidence="2">
    <location>
        <begin position="1"/>
        <end position="16"/>
    </location>
</feature>
<organism evidence="3 4">
    <name type="scientific">Bifidobacterium minimum</name>
    <dbReference type="NCBI Taxonomy" id="1693"/>
    <lineage>
        <taxon>Bacteria</taxon>
        <taxon>Bacillati</taxon>
        <taxon>Actinomycetota</taxon>
        <taxon>Actinomycetes</taxon>
        <taxon>Bifidobacteriales</taxon>
        <taxon>Bifidobacteriaceae</taxon>
        <taxon>Bifidobacterium</taxon>
    </lineage>
</organism>
<feature type="chain" id="PRO_5001819080" evidence="2">
    <location>
        <begin position="17"/>
        <end position="435"/>
    </location>
</feature>
<keyword evidence="4" id="KW-1185">Reference proteome</keyword>
<feature type="transmembrane region" description="Helical" evidence="1">
    <location>
        <begin position="152"/>
        <end position="172"/>
    </location>
</feature>
<sequence>MPLMVFLLVCCSEACAFIMTVGPLTMPDPDLHLSGTYALATLQSFNATNEVESAVGTKGGGLEKKRLQMLHGDSRYLRQHTMRNVLIESLHITSLTEDYAYDAQVGELDSVSHHAVTTPMRSNQYLFVVFIPQAIGMRIGWLLGLPPSKVLTLARVSNVLFYMVCLGVAIRVVPRAKWLLAFIGCLPIAVFCSSSLMADGVVIGFSTFFVALSLYLCSRRRGIGWAGWCLLVIMGVVECLMKFAYAPLALLPLMAIRSMNRRQRTAYAGAVIGFAALITIWWQRNYALVIRPETYRMNKELLLARPFESFATVMINVVVGTFDVVVRDRVLVFGLLIFLMAFVVAGHGRFPRESITDSYGRMIFAACIVVGVASLILVWLSLFLTWNDLQGLGNWAIRLDGFQERYLCPILPLLVGMWFVRAPEGAPRGYDATRR</sequence>
<protein>
    <submittedName>
        <fullName evidence="3">Membrane protein, PF09913 family</fullName>
    </submittedName>
</protein>
<feature type="transmembrane region" description="Helical" evidence="1">
    <location>
        <begin position="362"/>
        <end position="384"/>
    </location>
</feature>
<gene>
    <name evidence="3" type="ORF">BMIN_0147</name>
</gene>
<evidence type="ECO:0000256" key="2">
    <source>
        <dbReference type="SAM" id="SignalP"/>
    </source>
</evidence>
<keyword evidence="2" id="KW-0732">Signal</keyword>
<accession>A0A087BMK6</accession>
<feature type="transmembrane region" description="Helical" evidence="1">
    <location>
        <begin position="265"/>
        <end position="282"/>
    </location>
</feature>
<keyword evidence="1" id="KW-0472">Membrane</keyword>
<feature type="transmembrane region" description="Helical" evidence="1">
    <location>
        <begin position="223"/>
        <end position="245"/>
    </location>
</feature>
<dbReference type="eggNOG" id="COG4713">
    <property type="taxonomic scope" value="Bacteria"/>
</dbReference>
<comment type="caution">
    <text evidence="3">The sequence shown here is derived from an EMBL/GenBank/DDBJ whole genome shotgun (WGS) entry which is preliminary data.</text>
</comment>
<feature type="transmembrane region" description="Helical" evidence="1">
    <location>
        <begin position="178"/>
        <end position="211"/>
    </location>
</feature>
<name>A0A087BMK6_9BIFI</name>
<dbReference type="EMBL" id="JGZD01000009">
    <property type="protein sequence ID" value="KFI72256.1"/>
    <property type="molecule type" value="Genomic_DNA"/>
</dbReference>
<proteinExistence type="predicted"/>
<evidence type="ECO:0000256" key="1">
    <source>
        <dbReference type="SAM" id="Phobius"/>
    </source>
</evidence>
<dbReference type="Proteomes" id="UP000029014">
    <property type="component" value="Unassembled WGS sequence"/>
</dbReference>
<reference evidence="3 4" key="1">
    <citation type="submission" date="2014-03" db="EMBL/GenBank/DDBJ databases">
        <title>Genomics of Bifidobacteria.</title>
        <authorList>
            <person name="Ventura M."/>
            <person name="Milani C."/>
            <person name="Lugli G.A."/>
        </authorList>
    </citation>
    <scope>NUCLEOTIDE SEQUENCE [LARGE SCALE GENOMIC DNA]</scope>
    <source>
        <strain evidence="3 4">LMG 11592</strain>
    </source>
</reference>
<keyword evidence="1" id="KW-0812">Transmembrane</keyword>
<feature type="transmembrane region" description="Helical" evidence="1">
    <location>
        <begin position="330"/>
        <end position="350"/>
    </location>
</feature>
<dbReference type="RefSeq" id="WP_022860903.1">
    <property type="nucleotide sequence ID" value="NZ_JGZD01000009.1"/>
</dbReference>